<reference evidence="1 2" key="1">
    <citation type="submission" date="2020-06" db="EMBL/GenBank/DDBJ databases">
        <title>Transcriptomic and genomic resources for Thalictrum thalictroides and T. hernandezii: Facilitating candidate gene discovery in an emerging model plant lineage.</title>
        <authorList>
            <person name="Arias T."/>
            <person name="Riano-Pachon D.M."/>
            <person name="Di Stilio V.S."/>
        </authorList>
    </citation>
    <scope>NUCLEOTIDE SEQUENCE [LARGE SCALE GENOMIC DNA]</scope>
    <source>
        <strain evidence="2">cv. WT478/WT964</strain>
        <tissue evidence="1">Leaves</tissue>
    </source>
</reference>
<keyword evidence="1" id="KW-0489">Methyltransferase</keyword>
<dbReference type="InterPro" id="IPR019410">
    <property type="entry name" value="Methyltransf_16"/>
</dbReference>
<dbReference type="PANTHER" id="PTHR14614">
    <property type="entry name" value="HEPATOCELLULAR CARCINOMA-ASSOCIATED ANTIGEN"/>
    <property type="match status" value="1"/>
</dbReference>
<proteinExistence type="predicted"/>
<protein>
    <submittedName>
        <fullName evidence="1">S-adenosyl-l-methionine-dependent methyltransferases superfamily protein</fullName>
    </submittedName>
</protein>
<evidence type="ECO:0000313" key="1">
    <source>
        <dbReference type="EMBL" id="KAF5178846.1"/>
    </source>
</evidence>
<dbReference type="AlphaFoldDB" id="A0A7J6V1I9"/>
<keyword evidence="2" id="KW-1185">Reference proteome</keyword>
<dbReference type="Proteomes" id="UP000554482">
    <property type="component" value="Unassembled WGS sequence"/>
</dbReference>
<dbReference type="EMBL" id="JABWDY010039520">
    <property type="protein sequence ID" value="KAF5178846.1"/>
    <property type="molecule type" value="Genomic_DNA"/>
</dbReference>
<dbReference type="InterPro" id="IPR029063">
    <property type="entry name" value="SAM-dependent_MTases_sf"/>
</dbReference>
<gene>
    <name evidence="1" type="ORF">FRX31_031566</name>
</gene>
<evidence type="ECO:0000313" key="2">
    <source>
        <dbReference type="Proteomes" id="UP000554482"/>
    </source>
</evidence>
<organism evidence="1 2">
    <name type="scientific">Thalictrum thalictroides</name>
    <name type="common">Rue-anemone</name>
    <name type="synonym">Anemone thalictroides</name>
    <dbReference type="NCBI Taxonomy" id="46969"/>
    <lineage>
        <taxon>Eukaryota</taxon>
        <taxon>Viridiplantae</taxon>
        <taxon>Streptophyta</taxon>
        <taxon>Embryophyta</taxon>
        <taxon>Tracheophyta</taxon>
        <taxon>Spermatophyta</taxon>
        <taxon>Magnoliopsida</taxon>
        <taxon>Ranunculales</taxon>
        <taxon>Ranunculaceae</taxon>
        <taxon>Thalictroideae</taxon>
        <taxon>Thalictrum</taxon>
    </lineage>
</organism>
<keyword evidence="1" id="KW-0808">Transferase</keyword>
<dbReference type="GO" id="GO:0032259">
    <property type="term" value="P:methylation"/>
    <property type="evidence" value="ECO:0007669"/>
    <property type="project" value="UniProtKB-KW"/>
</dbReference>
<comment type="caution">
    <text evidence="1">The sequence shown here is derived from an EMBL/GenBank/DDBJ whole genome shotgun (WGS) entry which is preliminary data.</text>
</comment>
<dbReference type="GO" id="GO:0008168">
    <property type="term" value="F:methyltransferase activity"/>
    <property type="evidence" value="ECO:0007669"/>
    <property type="project" value="UniProtKB-KW"/>
</dbReference>
<sequence length="174" mass="19920">MAVDPPFDYIIGTDVVYAEHLLDPLLQTIFSLSGPKTTVLLGYEIRNTIVHEQMLSMWKNNFEVKTVPRTKMDSKYQHESIHLYIMESRARGNCSEIGTRAHEELNDELGDMEKHENADDGESCHRAEELEDFGGKEAHEVNKMVGINNGDLNDWQTRRYGSMAARLLHDIKIT</sequence>
<dbReference type="OrthoDB" id="413520at2759"/>
<dbReference type="Gene3D" id="3.40.50.150">
    <property type="entry name" value="Vaccinia Virus protein VP39"/>
    <property type="match status" value="1"/>
</dbReference>
<dbReference type="PANTHER" id="PTHR14614:SF98">
    <property type="entry name" value="S-ADENOSYL-L-METHIONINE-DEPENDENT METHYLTRANSFERASES SUPERFAMILY PROTEIN"/>
    <property type="match status" value="1"/>
</dbReference>
<dbReference type="Pfam" id="PF10294">
    <property type="entry name" value="Methyltransf_16"/>
    <property type="match status" value="1"/>
</dbReference>
<name>A0A7J6V1I9_THATH</name>
<accession>A0A7J6V1I9</accession>